<organism evidence="2">
    <name type="scientific">Photinus pyralis</name>
    <name type="common">Common eastern firefly</name>
    <name type="synonym">Lampyris pyralis</name>
    <dbReference type="NCBI Taxonomy" id="7054"/>
    <lineage>
        <taxon>Eukaryota</taxon>
        <taxon>Metazoa</taxon>
        <taxon>Ecdysozoa</taxon>
        <taxon>Arthropoda</taxon>
        <taxon>Hexapoda</taxon>
        <taxon>Insecta</taxon>
        <taxon>Pterygota</taxon>
        <taxon>Neoptera</taxon>
        <taxon>Endopterygota</taxon>
        <taxon>Coleoptera</taxon>
        <taxon>Polyphaga</taxon>
        <taxon>Elateriformia</taxon>
        <taxon>Elateroidea</taxon>
        <taxon>Lampyridae</taxon>
        <taxon>Lampyrinae</taxon>
        <taxon>Photinus</taxon>
    </lineage>
</organism>
<dbReference type="EMBL" id="VVIM01000007">
    <property type="protein sequence ID" value="KAB0796472.1"/>
    <property type="molecule type" value="Genomic_DNA"/>
</dbReference>
<keyword evidence="1" id="KW-1133">Transmembrane helix</keyword>
<dbReference type="PANTHER" id="PTHR21824">
    <property type="entry name" value="TRANSMEMBRANE PROTEIN 177"/>
    <property type="match status" value="1"/>
</dbReference>
<protein>
    <recommendedName>
        <fullName evidence="5">Transmembrane protein 177</fullName>
    </recommendedName>
</protein>
<reference evidence="3" key="3">
    <citation type="submission" date="2019-08" db="EMBL/GenBank/DDBJ databases">
        <authorList>
            <consortium name="Photinus pyralis genome working group"/>
            <person name="Fallon T.R."/>
            <person name="Sander Lower S.E."/>
            <person name="Weng J.-K."/>
        </authorList>
    </citation>
    <scope>NUCLEOTIDE SEQUENCE</scope>
    <source>
        <strain evidence="3">1611_PpyrPB1</strain>
        <tissue evidence="3">Whole body</tissue>
    </source>
</reference>
<evidence type="ECO:0000313" key="2">
    <source>
        <dbReference type="EMBL" id="JAV73330.1"/>
    </source>
</evidence>
<reference evidence="2" key="1">
    <citation type="journal article" date="2016" name="Sci. Rep.">
        <title>Molecular characterization of firefly nuptial gifts: a multi-omics approach sheds light on postcopulatory sexual selection.</title>
        <authorList>
            <person name="Al-Wathiqui N."/>
            <person name="Fallon T.R."/>
            <person name="South A."/>
            <person name="Weng J.K."/>
            <person name="Lewis S.M."/>
        </authorList>
    </citation>
    <scope>NUCLEOTIDE SEQUENCE</scope>
</reference>
<feature type="transmembrane region" description="Helical" evidence="1">
    <location>
        <begin position="172"/>
        <end position="188"/>
    </location>
</feature>
<keyword evidence="1" id="KW-0812">Transmembrane</keyword>
<sequence>MNFQRLSAWFLKDSGKQFVFGCAVATSIGIGCLQVLPNTFLLDKYMEIVRLYQNGFTVPLPRPLLERFKKAMDLLEIEEVDKKQFQPFMGCGFDIFSRGTSYSQFGAVIGLPINYTYIDEDHIEKSRIKVLDHSVAWETDDGERLLRSLIVSENAQIYAIAREIKMRQTPKYFIDLISSMGMFMGMYSVGNHMNNKYNLYAKSRGVRLILYGLLGSFALVSYLFIKDANQVFFENKIDTFLKNKSPVFQEGGKEFYDSILNRNIALRSIMGKVGEYHYTIAGNENYTFRQKHLPLVQRKAFFADSGLPLQSA</sequence>
<dbReference type="InterPro" id="IPR026620">
    <property type="entry name" value="TMEM177"/>
</dbReference>
<dbReference type="EMBL" id="GEZM01054934">
    <property type="protein sequence ID" value="JAV73330.1"/>
    <property type="molecule type" value="Transcribed_RNA"/>
</dbReference>
<dbReference type="PROSITE" id="PS51257">
    <property type="entry name" value="PROKAR_LIPOPROTEIN"/>
    <property type="match status" value="1"/>
</dbReference>
<keyword evidence="4" id="KW-1185">Reference proteome</keyword>
<feature type="transmembrane region" description="Helical" evidence="1">
    <location>
        <begin position="208"/>
        <end position="225"/>
    </location>
</feature>
<evidence type="ECO:0000313" key="3">
    <source>
        <dbReference type="EMBL" id="KAB0796472.1"/>
    </source>
</evidence>
<dbReference type="OrthoDB" id="110174at2759"/>
<dbReference type="FunCoup" id="A0A1Y1LLV6">
    <property type="interactions" value="390"/>
</dbReference>
<accession>A0A1Y1LLV6</accession>
<proteinExistence type="predicted"/>
<dbReference type="AlphaFoldDB" id="A0A1Y1LLV6"/>
<dbReference type="InParanoid" id="A0A1Y1LLV6"/>
<dbReference type="Proteomes" id="UP000327044">
    <property type="component" value="Unassembled WGS sequence"/>
</dbReference>
<dbReference type="PANTHER" id="PTHR21824:SF4">
    <property type="entry name" value="TRANSMEMBRANE PROTEIN 177"/>
    <property type="match status" value="1"/>
</dbReference>
<keyword evidence="1" id="KW-0472">Membrane</keyword>
<feature type="transmembrane region" description="Helical" evidence="1">
    <location>
        <begin position="18"/>
        <end position="36"/>
    </location>
</feature>
<name>A0A1Y1LLV6_PHOPY</name>
<evidence type="ECO:0000256" key="1">
    <source>
        <dbReference type="SAM" id="Phobius"/>
    </source>
</evidence>
<reference evidence="3 4" key="2">
    <citation type="journal article" date="2018" name="Elife">
        <title>Firefly genomes illuminate parallel origins of bioluminescence in beetles.</title>
        <authorList>
            <person name="Fallon T.R."/>
            <person name="Lower S.E."/>
            <person name="Chang C.H."/>
            <person name="Bessho-Uehara M."/>
            <person name="Martin G.J."/>
            <person name="Bewick A.J."/>
            <person name="Behringer M."/>
            <person name="Debat H.J."/>
            <person name="Wong I."/>
            <person name="Day J.C."/>
            <person name="Suvorov A."/>
            <person name="Silva C.J."/>
            <person name="Stanger-Hall K.F."/>
            <person name="Hall D.W."/>
            <person name="Schmitz R.J."/>
            <person name="Nelson D.R."/>
            <person name="Lewis S.M."/>
            <person name="Shigenobu S."/>
            <person name="Bybee S.M."/>
            <person name="Larracuente A.M."/>
            <person name="Oba Y."/>
            <person name="Weng J.K."/>
        </authorList>
    </citation>
    <scope>NUCLEOTIDE SEQUENCE [LARGE SCALE GENOMIC DNA]</scope>
    <source>
        <strain evidence="3">1611_PpyrPB1</strain>
        <tissue evidence="3">Whole body</tissue>
    </source>
</reference>
<evidence type="ECO:0008006" key="5">
    <source>
        <dbReference type="Google" id="ProtNLM"/>
    </source>
</evidence>
<gene>
    <name evidence="3" type="ORF">PPYR_10533</name>
</gene>
<dbReference type="GO" id="GO:0016020">
    <property type="term" value="C:membrane"/>
    <property type="evidence" value="ECO:0007669"/>
    <property type="project" value="TreeGrafter"/>
</dbReference>
<evidence type="ECO:0000313" key="4">
    <source>
        <dbReference type="Proteomes" id="UP000327044"/>
    </source>
</evidence>